<organism evidence="1 2">
    <name type="scientific">Kitasatospora cystarginea</name>
    <dbReference type="NCBI Taxonomy" id="58350"/>
    <lineage>
        <taxon>Bacteria</taxon>
        <taxon>Bacillati</taxon>
        <taxon>Actinomycetota</taxon>
        <taxon>Actinomycetes</taxon>
        <taxon>Kitasatosporales</taxon>
        <taxon>Streptomycetaceae</taxon>
        <taxon>Kitasatospora</taxon>
    </lineage>
</organism>
<name>A0ABN3EJP1_9ACTN</name>
<evidence type="ECO:0000313" key="1">
    <source>
        <dbReference type="EMBL" id="GAA2260755.1"/>
    </source>
</evidence>
<protein>
    <submittedName>
        <fullName evidence="1">Uncharacterized protein</fullName>
    </submittedName>
</protein>
<dbReference type="Proteomes" id="UP001500305">
    <property type="component" value="Unassembled WGS sequence"/>
</dbReference>
<dbReference type="EMBL" id="BAAATR010000025">
    <property type="protein sequence ID" value="GAA2260755.1"/>
    <property type="molecule type" value="Genomic_DNA"/>
</dbReference>
<keyword evidence="2" id="KW-1185">Reference proteome</keyword>
<reference evidence="1 2" key="1">
    <citation type="journal article" date="2019" name="Int. J. Syst. Evol. Microbiol.">
        <title>The Global Catalogue of Microorganisms (GCM) 10K type strain sequencing project: providing services to taxonomists for standard genome sequencing and annotation.</title>
        <authorList>
            <consortium name="The Broad Institute Genomics Platform"/>
            <consortium name="The Broad Institute Genome Sequencing Center for Infectious Disease"/>
            <person name="Wu L."/>
            <person name="Ma J."/>
        </authorList>
    </citation>
    <scope>NUCLEOTIDE SEQUENCE [LARGE SCALE GENOMIC DNA]</scope>
    <source>
        <strain evidence="1 2">JCM 7356</strain>
    </source>
</reference>
<accession>A0ABN3EJP1</accession>
<proteinExistence type="predicted"/>
<sequence>MSGSDAGPGLGCLTVRVTDARAAEGVRVRYTTAAATVRGGQERPRRGRLPSRTAVALAAAAVTVGSIAVPASAATAGPARLRAQHSGTSGCFNWSWADGWTTSTLYFHNTCRRKEWLHIEWSSGDGFLRGIDADAKGHAEADGSVLYVEDGGPYN</sequence>
<evidence type="ECO:0000313" key="2">
    <source>
        <dbReference type="Proteomes" id="UP001500305"/>
    </source>
</evidence>
<gene>
    <name evidence="1" type="ORF">GCM10010430_51090</name>
</gene>
<comment type="caution">
    <text evidence="1">The sequence shown here is derived from an EMBL/GenBank/DDBJ whole genome shotgun (WGS) entry which is preliminary data.</text>
</comment>